<accession>A0A4Y7JQU1</accession>
<dbReference type="EMBL" id="CM010719">
    <property type="protein sequence ID" value="RZC62178.1"/>
    <property type="molecule type" value="Genomic_DNA"/>
</dbReference>
<dbReference type="AlphaFoldDB" id="A0A4Y7JQU1"/>
<sequence length="150" mass="16660">MKEKIFMMKILFISCNVNDEGPSSMVVELLSDQKVVSGSGAEAQSTIFIILVEFLLAEPEEERKEERIGRTFVQLNQNLLPIGILPLSQKLSQTLLVFRYLREGNRLSGGNKKVIISALNKDAAMYVVDMIVMSCQTIGHDGLSSVLARI</sequence>
<dbReference type="Gramene" id="RZC62178">
    <property type="protein sequence ID" value="RZC62178"/>
    <property type="gene ID" value="C5167_023919"/>
</dbReference>
<evidence type="ECO:0000313" key="2">
    <source>
        <dbReference type="Proteomes" id="UP000316621"/>
    </source>
</evidence>
<organism evidence="1 2">
    <name type="scientific">Papaver somniferum</name>
    <name type="common">Opium poppy</name>
    <dbReference type="NCBI Taxonomy" id="3469"/>
    <lineage>
        <taxon>Eukaryota</taxon>
        <taxon>Viridiplantae</taxon>
        <taxon>Streptophyta</taxon>
        <taxon>Embryophyta</taxon>
        <taxon>Tracheophyta</taxon>
        <taxon>Spermatophyta</taxon>
        <taxon>Magnoliopsida</taxon>
        <taxon>Ranunculales</taxon>
        <taxon>Papaveraceae</taxon>
        <taxon>Papaveroideae</taxon>
        <taxon>Papaver</taxon>
    </lineage>
</organism>
<evidence type="ECO:0000313" key="1">
    <source>
        <dbReference type="EMBL" id="RZC62178.1"/>
    </source>
</evidence>
<dbReference type="Proteomes" id="UP000316621">
    <property type="component" value="Chromosome 5"/>
</dbReference>
<protein>
    <submittedName>
        <fullName evidence="1">Uncharacterized protein</fullName>
    </submittedName>
</protein>
<gene>
    <name evidence="1" type="ORF">C5167_023919</name>
</gene>
<proteinExistence type="predicted"/>
<reference evidence="1 2" key="1">
    <citation type="journal article" date="2018" name="Science">
        <title>The opium poppy genome and morphinan production.</title>
        <authorList>
            <person name="Guo L."/>
            <person name="Winzer T."/>
            <person name="Yang X."/>
            <person name="Li Y."/>
            <person name="Ning Z."/>
            <person name="He Z."/>
            <person name="Teodor R."/>
            <person name="Lu Y."/>
            <person name="Bowser T.A."/>
            <person name="Graham I.A."/>
            <person name="Ye K."/>
        </authorList>
    </citation>
    <scope>NUCLEOTIDE SEQUENCE [LARGE SCALE GENOMIC DNA]</scope>
    <source>
        <strain evidence="2">cv. HN1</strain>
        <tissue evidence="1">Leaves</tissue>
    </source>
</reference>
<keyword evidence="2" id="KW-1185">Reference proteome</keyword>
<name>A0A4Y7JQU1_PAPSO</name>